<gene>
    <name evidence="1" type="ORF">QCA50_020007</name>
</gene>
<sequence>MTKYSIIQAFFCALANDAEFLEALASSLITDILLSACVTKAKQGATKKMRENPVTFQKLTVPMQHHESLVPEVLCSAVNKKKQLQKKQCHQHRDHKIALVHFVDLLSSPKSYTNLGLKVVFCQKPKTSYVSYHPLCDAGNENACAIAYSQCPHKPYIINSGDPEWYIVQPNESVVFINPDTNYVEIAVLHLPTTGC</sequence>
<reference evidence="1 2" key="1">
    <citation type="submission" date="2022-09" db="EMBL/GenBank/DDBJ databases">
        <authorList>
            <person name="Palmer J.M."/>
        </authorList>
    </citation>
    <scope>NUCLEOTIDE SEQUENCE [LARGE SCALE GENOMIC DNA]</scope>
    <source>
        <strain evidence="1 2">DSM 7382</strain>
    </source>
</reference>
<keyword evidence="2" id="KW-1185">Reference proteome</keyword>
<protein>
    <submittedName>
        <fullName evidence="1">Uncharacterized protein</fullName>
    </submittedName>
</protein>
<dbReference type="AlphaFoldDB" id="A0AAW0FD48"/>
<comment type="caution">
    <text evidence="1">The sequence shown here is derived from an EMBL/GenBank/DDBJ whole genome shotgun (WGS) entry which is preliminary data.</text>
</comment>
<evidence type="ECO:0000313" key="1">
    <source>
        <dbReference type="EMBL" id="KAK7677042.1"/>
    </source>
</evidence>
<evidence type="ECO:0000313" key="2">
    <source>
        <dbReference type="Proteomes" id="UP001385951"/>
    </source>
</evidence>
<dbReference type="EMBL" id="JASBNA010000097">
    <property type="protein sequence ID" value="KAK7677042.1"/>
    <property type="molecule type" value="Genomic_DNA"/>
</dbReference>
<accession>A0AAW0FD48</accession>
<dbReference type="Proteomes" id="UP001385951">
    <property type="component" value="Unassembled WGS sequence"/>
</dbReference>
<organism evidence="1 2">
    <name type="scientific">Cerrena zonata</name>
    <dbReference type="NCBI Taxonomy" id="2478898"/>
    <lineage>
        <taxon>Eukaryota</taxon>
        <taxon>Fungi</taxon>
        <taxon>Dikarya</taxon>
        <taxon>Basidiomycota</taxon>
        <taxon>Agaricomycotina</taxon>
        <taxon>Agaricomycetes</taxon>
        <taxon>Polyporales</taxon>
        <taxon>Cerrenaceae</taxon>
        <taxon>Cerrena</taxon>
    </lineage>
</organism>
<name>A0AAW0FD48_9APHY</name>
<proteinExistence type="predicted"/>